<comment type="caution">
    <text evidence="2">The sequence shown here is derived from an EMBL/GenBank/DDBJ whole genome shotgun (WGS) entry which is preliminary data.</text>
</comment>
<dbReference type="Proteomes" id="UP000319619">
    <property type="component" value="Unassembled WGS sequence"/>
</dbReference>
<evidence type="ECO:0000256" key="1">
    <source>
        <dbReference type="SAM" id="Coils"/>
    </source>
</evidence>
<protein>
    <submittedName>
        <fullName evidence="2">Uncharacterized protein</fullName>
    </submittedName>
</protein>
<sequence>MKSRLKLTMGTVVLTAFVISIALMKIGFADNPENGNGSVQISQTSTDILLLADASQDSEGRSSDLSAIYAELRELTKKYRHAKERSSKERIRVRTEELMNHLFNAKVQHDRKRLQVLEEKVRKVRERLTELQSHKSDLVHKGVQRALDSGTLPDWAPDQE</sequence>
<reference evidence="2 3" key="1">
    <citation type="submission" date="2017-06" db="EMBL/GenBank/DDBJ databases">
        <title>Novel microbial phyla capable of carbon fixation and sulfur reduction in deep-sea sediments.</title>
        <authorList>
            <person name="Huang J."/>
            <person name="Baker B."/>
            <person name="Wang Y."/>
        </authorList>
    </citation>
    <scope>NUCLEOTIDE SEQUENCE [LARGE SCALE GENOMIC DNA]</scope>
    <source>
        <strain evidence="2">B3_LCP</strain>
    </source>
</reference>
<organism evidence="2 3">
    <name type="scientific">candidate division LCP-89 bacterium B3_LCP</name>
    <dbReference type="NCBI Taxonomy" id="2012998"/>
    <lineage>
        <taxon>Bacteria</taxon>
        <taxon>Pseudomonadati</taxon>
        <taxon>Bacteria division LCP-89</taxon>
    </lineage>
</organism>
<feature type="coiled-coil region" evidence="1">
    <location>
        <begin position="65"/>
        <end position="134"/>
    </location>
</feature>
<evidence type="ECO:0000313" key="2">
    <source>
        <dbReference type="EMBL" id="TKJ36862.1"/>
    </source>
</evidence>
<dbReference type="EMBL" id="NJBN01000015">
    <property type="protein sequence ID" value="TKJ36862.1"/>
    <property type="molecule type" value="Genomic_DNA"/>
</dbReference>
<proteinExistence type="predicted"/>
<accession>A0A532UPN7</accession>
<gene>
    <name evidence="2" type="ORF">CEE37_14860</name>
</gene>
<name>A0A532UPN7_UNCL8</name>
<keyword evidence="1" id="KW-0175">Coiled coil</keyword>
<dbReference type="AlphaFoldDB" id="A0A532UPN7"/>
<evidence type="ECO:0000313" key="3">
    <source>
        <dbReference type="Proteomes" id="UP000319619"/>
    </source>
</evidence>